<protein>
    <submittedName>
        <fullName evidence="1">Uncharacterized protein</fullName>
    </submittedName>
</protein>
<evidence type="ECO:0000313" key="2">
    <source>
        <dbReference type="Proteomes" id="UP000092018"/>
    </source>
</evidence>
<dbReference type="EMBL" id="CP016179">
    <property type="protein sequence ID" value="ANO35318.1"/>
    <property type="molecule type" value="Genomic_DNA"/>
</dbReference>
<geneLocation type="plasmid" evidence="1 2">
    <name>unnamed1</name>
</geneLocation>
<name>A0AAN0XZE5_9VIBR</name>
<evidence type="ECO:0000313" key="1">
    <source>
        <dbReference type="EMBL" id="ANO35318.1"/>
    </source>
</evidence>
<keyword evidence="1" id="KW-0614">Plasmid</keyword>
<dbReference type="AlphaFoldDB" id="A0AAN0XZE5"/>
<dbReference type="KEGG" id="vbr:A6E01_19080"/>
<gene>
    <name evidence="1" type="ORF">A6E01_19080</name>
</gene>
<organism evidence="1 2">
    <name type="scientific">Vibrio breoganii</name>
    <dbReference type="NCBI Taxonomy" id="553239"/>
    <lineage>
        <taxon>Bacteria</taxon>
        <taxon>Pseudomonadati</taxon>
        <taxon>Pseudomonadota</taxon>
        <taxon>Gammaproteobacteria</taxon>
        <taxon>Vibrionales</taxon>
        <taxon>Vibrionaceae</taxon>
        <taxon>Vibrio</taxon>
    </lineage>
</organism>
<accession>A0AAN0XZE5</accession>
<sequence length="110" mass="11929">MNVCCGSVETADVTLFVDGGGVSRQIQKKLLESVRSYLLSQFVGMTVQICWVDNAVDEGLADELNRRWELRILSMSHISLVGLVSTLNVASKGALVDSKPVTFVLSLAID</sequence>
<dbReference type="Proteomes" id="UP000092018">
    <property type="component" value="Plasmid unnamed1"/>
</dbReference>
<reference evidence="1 2" key="1">
    <citation type="submission" date="2016-06" db="EMBL/GenBank/DDBJ databases">
        <title>Adaptive Radiation by Waves of Gene Transfer Leads to Fine-Scale Resource Partitioning in Marine Microbes.</title>
        <authorList>
            <person name="Hehemann J.-H."/>
            <person name="Arevalo P."/>
            <person name="Datta M.S."/>
            <person name="Yu X."/>
            <person name="Corzett C."/>
            <person name="Henschel A."/>
            <person name="Preheim S.P."/>
            <person name="Timberlake S."/>
            <person name="Alm E.J."/>
            <person name="Polz M.F."/>
        </authorList>
    </citation>
    <scope>NUCLEOTIDE SEQUENCE [LARGE SCALE GENOMIC DNA]</scope>
    <source>
        <strain evidence="1 2">FF50</strain>
        <plasmid evidence="1 2">unnamed1</plasmid>
    </source>
</reference>
<proteinExistence type="predicted"/>